<reference evidence="11 12" key="1">
    <citation type="submission" date="2019-09" db="EMBL/GenBank/DDBJ databases">
        <title>Actinomadura physcomitrii sp. nov., a novel actinomycete isolated from moss [Physcomitrium sphaericum (Ludw) Fuernr].</title>
        <authorList>
            <person name="Liu C."/>
            <person name="Zhuang X."/>
        </authorList>
    </citation>
    <scope>NUCLEOTIDE SEQUENCE [LARGE SCALE GENOMIC DNA]</scope>
    <source>
        <strain evidence="11 12">CYP1-1B</strain>
    </source>
</reference>
<dbReference type="EMBL" id="WBMR01000009">
    <property type="protein sequence ID" value="KAB2388001.1"/>
    <property type="molecule type" value="Genomic_DNA"/>
</dbReference>
<dbReference type="InterPro" id="IPR011009">
    <property type="entry name" value="Kinase-like_dom_sf"/>
</dbReference>
<dbReference type="Gene3D" id="2.60.200.20">
    <property type="match status" value="1"/>
</dbReference>
<dbReference type="InterPro" id="IPR008984">
    <property type="entry name" value="SMAD_FHA_dom_sf"/>
</dbReference>
<evidence type="ECO:0000259" key="10">
    <source>
        <dbReference type="PROSITE" id="PS50011"/>
    </source>
</evidence>
<gene>
    <name evidence="11" type="ORF">F9B16_05380</name>
</gene>
<dbReference type="PROSITE" id="PS00107">
    <property type="entry name" value="PROTEIN_KINASE_ATP"/>
    <property type="match status" value="1"/>
</dbReference>
<evidence type="ECO:0000256" key="7">
    <source>
        <dbReference type="ARBA" id="ARBA00022840"/>
    </source>
</evidence>
<dbReference type="InterPro" id="IPR000719">
    <property type="entry name" value="Prot_kinase_dom"/>
</dbReference>
<keyword evidence="6 11" id="KW-0418">Kinase</keyword>
<keyword evidence="4" id="KW-0808">Transferase</keyword>
<dbReference type="InterPro" id="IPR008266">
    <property type="entry name" value="Tyr_kinase_AS"/>
</dbReference>
<dbReference type="PROSITE" id="PS00109">
    <property type="entry name" value="PROTEIN_KINASE_TYR"/>
    <property type="match status" value="1"/>
</dbReference>
<keyword evidence="3" id="KW-0597">Phosphoprotein</keyword>
<dbReference type="OrthoDB" id="9762169at2"/>
<keyword evidence="7 8" id="KW-0067">ATP-binding</keyword>
<dbReference type="EC" id="2.7.11.1" evidence="1"/>
<keyword evidence="2" id="KW-0723">Serine/threonine-protein kinase</keyword>
<accession>A0A6L3VZI4</accession>
<feature type="domain" description="FHA" evidence="9">
    <location>
        <begin position="27"/>
        <end position="80"/>
    </location>
</feature>
<dbReference type="PROSITE" id="PS50006">
    <property type="entry name" value="FHA_DOMAIN"/>
    <property type="match status" value="1"/>
</dbReference>
<keyword evidence="5 8" id="KW-0547">Nucleotide-binding</keyword>
<evidence type="ECO:0000256" key="4">
    <source>
        <dbReference type="ARBA" id="ARBA00022679"/>
    </source>
</evidence>
<dbReference type="CDD" id="cd14014">
    <property type="entry name" value="STKc_PknB_like"/>
    <property type="match status" value="1"/>
</dbReference>
<dbReference type="AlphaFoldDB" id="A0A6L3VZI4"/>
<evidence type="ECO:0000256" key="3">
    <source>
        <dbReference type="ARBA" id="ARBA00022553"/>
    </source>
</evidence>
<dbReference type="Proteomes" id="UP000483004">
    <property type="component" value="Unassembled WGS sequence"/>
</dbReference>
<dbReference type="PROSITE" id="PS50011">
    <property type="entry name" value="PROTEIN_KINASE_DOM"/>
    <property type="match status" value="1"/>
</dbReference>
<dbReference type="SUPFAM" id="SSF49879">
    <property type="entry name" value="SMAD/FHA domain"/>
    <property type="match status" value="1"/>
</dbReference>
<evidence type="ECO:0000256" key="1">
    <source>
        <dbReference type="ARBA" id="ARBA00012513"/>
    </source>
</evidence>
<evidence type="ECO:0000256" key="5">
    <source>
        <dbReference type="ARBA" id="ARBA00022741"/>
    </source>
</evidence>
<evidence type="ECO:0000256" key="6">
    <source>
        <dbReference type="ARBA" id="ARBA00022777"/>
    </source>
</evidence>
<dbReference type="InterPro" id="IPR017441">
    <property type="entry name" value="Protein_kinase_ATP_BS"/>
</dbReference>
<dbReference type="PANTHER" id="PTHR43289:SF6">
    <property type="entry name" value="SERINE_THREONINE-PROTEIN KINASE NEKL-3"/>
    <property type="match status" value="1"/>
</dbReference>
<feature type="binding site" evidence="8">
    <location>
        <position position="191"/>
    </location>
    <ligand>
        <name>ATP</name>
        <dbReference type="ChEBI" id="CHEBI:30616"/>
    </ligand>
</feature>
<evidence type="ECO:0000259" key="9">
    <source>
        <dbReference type="PROSITE" id="PS50006"/>
    </source>
</evidence>
<dbReference type="GO" id="GO:0004674">
    <property type="term" value="F:protein serine/threonine kinase activity"/>
    <property type="evidence" value="ECO:0007669"/>
    <property type="project" value="UniProtKB-KW"/>
</dbReference>
<dbReference type="Pfam" id="PF00498">
    <property type="entry name" value="FHA"/>
    <property type="match status" value="1"/>
</dbReference>
<evidence type="ECO:0000256" key="2">
    <source>
        <dbReference type="ARBA" id="ARBA00022527"/>
    </source>
</evidence>
<dbReference type="Gene3D" id="3.30.200.20">
    <property type="entry name" value="Phosphorylase Kinase, domain 1"/>
    <property type="match status" value="1"/>
</dbReference>
<protein>
    <recommendedName>
        <fullName evidence="1">non-specific serine/threonine protein kinase</fullName>
        <ecNumber evidence="1">2.7.11.1</ecNumber>
    </recommendedName>
</protein>
<proteinExistence type="predicted"/>
<evidence type="ECO:0000256" key="8">
    <source>
        <dbReference type="PROSITE-ProRule" id="PRU10141"/>
    </source>
</evidence>
<dbReference type="SUPFAM" id="SSF56112">
    <property type="entry name" value="Protein kinase-like (PK-like)"/>
    <property type="match status" value="1"/>
</dbReference>
<feature type="domain" description="Protein kinase" evidence="10">
    <location>
        <begin position="162"/>
        <end position="427"/>
    </location>
</feature>
<dbReference type="GO" id="GO:0005524">
    <property type="term" value="F:ATP binding"/>
    <property type="evidence" value="ECO:0007669"/>
    <property type="project" value="UniProtKB-UniRule"/>
</dbReference>
<dbReference type="PANTHER" id="PTHR43289">
    <property type="entry name" value="MITOGEN-ACTIVATED PROTEIN KINASE KINASE KINASE 20-RELATED"/>
    <property type="match status" value="1"/>
</dbReference>
<dbReference type="InterPro" id="IPR000253">
    <property type="entry name" value="FHA_dom"/>
</dbReference>
<name>A0A6L3VZI4_9ACTN</name>
<keyword evidence="12" id="KW-1185">Reference proteome</keyword>
<organism evidence="11 12">
    <name type="scientific">Actinomadura montaniterrae</name>
    <dbReference type="NCBI Taxonomy" id="1803903"/>
    <lineage>
        <taxon>Bacteria</taxon>
        <taxon>Bacillati</taxon>
        <taxon>Actinomycetota</taxon>
        <taxon>Actinomycetes</taxon>
        <taxon>Streptosporangiales</taxon>
        <taxon>Thermomonosporaceae</taxon>
        <taxon>Actinomadura</taxon>
    </lineage>
</organism>
<dbReference type="Pfam" id="PF00069">
    <property type="entry name" value="Pkinase"/>
    <property type="match status" value="1"/>
</dbReference>
<sequence length="427" mass="46244">MPATVTLEVTAGALRGRAFVFDERTTCVVGRSPDCSPRIPDDREHRTISRHHCLLDINPPDLRVRDFGSLNGTYVNGEKIGQRDKGLTPEEAKARSYPERDLADGDTITLGETVFRVRIEVPPSCASCGAELPDGADAGVPCADCRRAAPRPARSPVPLDGFTVLEELGRGGMGAVYLARDERTGDRVALKVMLPKAAAGRTARERFLREAEVTRGLRHPNIASLHEIGVDGDGFFFTMEYCSGGSLDRLAARHGGVLPVDEAVPLMLEVLDGLGHAHGEGIVHRDLSPHNILLAGDGTAKVSDFGLAKAFDQAGLSGLTRTGAAAGKPTFMPRQQVINFKYARPEVDLWAAGACLYWLLTGRYPRDFPRGRDPWQIVLQERPVPLRKRDPALPRALADVVDEAVQDQPAIAFTDAADLRRALGDAL</sequence>
<dbReference type="Gene3D" id="1.10.510.10">
    <property type="entry name" value="Transferase(Phosphotransferase) domain 1"/>
    <property type="match status" value="1"/>
</dbReference>
<evidence type="ECO:0000313" key="11">
    <source>
        <dbReference type="EMBL" id="KAB2388001.1"/>
    </source>
</evidence>
<comment type="caution">
    <text evidence="11">The sequence shown here is derived from an EMBL/GenBank/DDBJ whole genome shotgun (WGS) entry which is preliminary data.</text>
</comment>
<dbReference type="RefSeq" id="WP_151538712.1">
    <property type="nucleotide sequence ID" value="NZ_WBMR01000009.1"/>
</dbReference>
<evidence type="ECO:0000313" key="12">
    <source>
        <dbReference type="Proteomes" id="UP000483004"/>
    </source>
</evidence>
<dbReference type="SMART" id="SM00240">
    <property type="entry name" value="FHA"/>
    <property type="match status" value="1"/>
</dbReference>